<name>A0A4C1ZWN2_EUMVA</name>
<accession>A0A4C1ZWN2</accession>
<organism evidence="2 3">
    <name type="scientific">Eumeta variegata</name>
    <name type="common">Bagworm moth</name>
    <name type="synonym">Eumeta japonica</name>
    <dbReference type="NCBI Taxonomy" id="151549"/>
    <lineage>
        <taxon>Eukaryota</taxon>
        <taxon>Metazoa</taxon>
        <taxon>Ecdysozoa</taxon>
        <taxon>Arthropoda</taxon>
        <taxon>Hexapoda</taxon>
        <taxon>Insecta</taxon>
        <taxon>Pterygota</taxon>
        <taxon>Neoptera</taxon>
        <taxon>Endopterygota</taxon>
        <taxon>Lepidoptera</taxon>
        <taxon>Glossata</taxon>
        <taxon>Ditrysia</taxon>
        <taxon>Tineoidea</taxon>
        <taxon>Psychidae</taxon>
        <taxon>Oiketicinae</taxon>
        <taxon>Eumeta</taxon>
    </lineage>
</organism>
<feature type="region of interest" description="Disordered" evidence="1">
    <location>
        <begin position="24"/>
        <end position="54"/>
    </location>
</feature>
<dbReference type="AlphaFoldDB" id="A0A4C1ZWN2"/>
<evidence type="ECO:0000313" key="2">
    <source>
        <dbReference type="EMBL" id="GBP92108.1"/>
    </source>
</evidence>
<gene>
    <name evidence="2" type="ORF">EVAR_63455_1</name>
</gene>
<sequence>MNAGCMHEKVYLVVAFRLSRARERERVTSDLSSTPSADESEQKRDSGRTQPTRGAMVAKTEYRVQRAVVYGAVSKGPSRSQQKKQRTEGRQFTRPAGRLTRDIFVKLRRARAARPPAPAAAIRRTTAFTDICLLKGCLSAPWG</sequence>
<protein>
    <submittedName>
        <fullName evidence="2">Uncharacterized protein</fullName>
    </submittedName>
</protein>
<keyword evidence="3" id="KW-1185">Reference proteome</keyword>
<dbReference type="EMBL" id="BGZK01002239">
    <property type="protein sequence ID" value="GBP92108.1"/>
    <property type="molecule type" value="Genomic_DNA"/>
</dbReference>
<proteinExistence type="predicted"/>
<evidence type="ECO:0000256" key="1">
    <source>
        <dbReference type="SAM" id="MobiDB-lite"/>
    </source>
</evidence>
<reference evidence="2 3" key="1">
    <citation type="journal article" date="2019" name="Commun. Biol.">
        <title>The bagworm genome reveals a unique fibroin gene that provides high tensile strength.</title>
        <authorList>
            <person name="Kono N."/>
            <person name="Nakamura H."/>
            <person name="Ohtoshi R."/>
            <person name="Tomita M."/>
            <person name="Numata K."/>
            <person name="Arakawa K."/>
        </authorList>
    </citation>
    <scope>NUCLEOTIDE SEQUENCE [LARGE SCALE GENOMIC DNA]</scope>
</reference>
<feature type="region of interest" description="Disordered" evidence="1">
    <location>
        <begin position="73"/>
        <end position="95"/>
    </location>
</feature>
<dbReference type="Proteomes" id="UP000299102">
    <property type="component" value="Unassembled WGS sequence"/>
</dbReference>
<evidence type="ECO:0000313" key="3">
    <source>
        <dbReference type="Proteomes" id="UP000299102"/>
    </source>
</evidence>
<comment type="caution">
    <text evidence="2">The sequence shown here is derived from an EMBL/GenBank/DDBJ whole genome shotgun (WGS) entry which is preliminary data.</text>
</comment>